<reference evidence="2" key="1">
    <citation type="submission" date="2020-04" db="EMBL/GenBank/DDBJ databases">
        <authorList>
            <person name="Chiriac C."/>
            <person name="Salcher M."/>
            <person name="Ghai R."/>
            <person name="Kavagutti S V."/>
        </authorList>
    </citation>
    <scope>NUCLEOTIDE SEQUENCE</scope>
</reference>
<proteinExistence type="predicted"/>
<organism evidence="2">
    <name type="scientific">uncultured Caudovirales phage</name>
    <dbReference type="NCBI Taxonomy" id="2100421"/>
    <lineage>
        <taxon>Viruses</taxon>
        <taxon>Duplodnaviria</taxon>
        <taxon>Heunggongvirae</taxon>
        <taxon>Uroviricota</taxon>
        <taxon>Caudoviricetes</taxon>
        <taxon>Peduoviridae</taxon>
        <taxon>Maltschvirus</taxon>
        <taxon>Maltschvirus maltsch</taxon>
    </lineage>
</organism>
<dbReference type="EMBL" id="LR796782">
    <property type="protein sequence ID" value="CAB4166237.1"/>
    <property type="molecule type" value="Genomic_DNA"/>
</dbReference>
<feature type="transmembrane region" description="Helical" evidence="1">
    <location>
        <begin position="135"/>
        <end position="159"/>
    </location>
</feature>
<keyword evidence="1" id="KW-0812">Transmembrane</keyword>
<name>A0A6J5P4Y1_9CAUD</name>
<sequence length="167" mass="18553">MLSLISSAIGFFASGLPQVLNFFQDRADKAQELKLAQMQTERELALAERGFIAQQKVEEIRTDQIALQTDADRQGAALEHDKAIMNNASKWVVNLNGIVRPAVTFIFVLELVLINIGLTYFLLQGGLGSMNVEQFIAATDVIFSEDEMALLSGIIAFWFGSRQWGKK</sequence>
<evidence type="ECO:0008006" key="3">
    <source>
        <dbReference type="Google" id="ProtNLM"/>
    </source>
</evidence>
<feature type="transmembrane region" description="Helical" evidence="1">
    <location>
        <begin position="102"/>
        <end position="123"/>
    </location>
</feature>
<keyword evidence="1" id="KW-1133">Transmembrane helix</keyword>
<keyword evidence="1" id="KW-0472">Membrane</keyword>
<evidence type="ECO:0000256" key="1">
    <source>
        <dbReference type="SAM" id="Phobius"/>
    </source>
</evidence>
<gene>
    <name evidence="2" type="ORF">UFOVP837_14</name>
</gene>
<protein>
    <recommendedName>
        <fullName evidence="3">TMhelix containing protein</fullName>
    </recommendedName>
</protein>
<evidence type="ECO:0000313" key="2">
    <source>
        <dbReference type="EMBL" id="CAB4166237.1"/>
    </source>
</evidence>
<accession>A0A6J5P4Y1</accession>